<organism evidence="2 3">
    <name type="scientific">Tautonia plasticadhaerens</name>
    <dbReference type="NCBI Taxonomy" id="2527974"/>
    <lineage>
        <taxon>Bacteria</taxon>
        <taxon>Pseudomonadati</taxon>
        <taxon>Planctomycetota</taxon>
        <taxon>Planctomycetia</taxon>
        <taxon>Isosphaerales</taxon>
        <taxon>Isosphaeraceae</taxon>
        <taxon>Tautonia</taxon>
    </lineage>
</organism>
<keyword evidence="3" id="KW-1185">Reference proteome</keyword>
<name>A0A518HBN6_9BACT</name>
<dbReference type="EMBL" id="CP036426">
    <property type="protein sequence ID" value="QDV38274.1"/>
    <property type="molecule type" value="Genomic_DNA"/>
</dbReference>
<feature type="compositionally biased region" description="Basic and acidic residues" evidence="1">
    <location>
        <begin position="51"/>
        <end position="68"/>
    </location>
</feature>
<reference evidence="2 3" key="1">
    <citation type="submission" date="2019-02" db="EMBL/GenBank/DDBJ databases">
        <title>Deep-cultivation of Planctomycetes and their phenomic and genomic characterization uncovers novel biology.</title>
        <authorList>
            <person name="Wiegand S."/>
            <person name="Jogler M."/>
            <person name="Boedeker C."/>
            <person name="Pinto D."/>
            <person name="Vollmers J."/>
            <person name="Rivas-Marin E."/>
            <person name="Kohn T."/>
            <person name="Peeters S.H."/>
            <person name="Heuer A."/>
            <person name="Rast P."/>
            <person name="Oberbeckmann S."/>
            <person name="Bunk B."/>
            <person name="Jeske O."/>
            <person name="Meyerdierks A."/>
            <person name="Storesund J.E."/>
            <person name="Kallscheuer N."/>
            <person name="Luecker S."/>
            <person name="Lage O.M."/>
            <person name="Pohl T."/>
            <person name="Merkel B.J."/>
            <person name="Hornburger P."/>
            <person name="Mueller R.-W."/>
            <person name="Bruemmer F."/>
            <person name="Labrenz M."/>
            <person name="Spormann A.M."/>
            <person name="Op den Camp H."/>
            <person name="Overmann J."/>
            <person name="Amann R."/>
            <person name="Jetten M.S.M."/>
            <person name="Mascher T."/>
            <person name="Medema M.H."/>
            <person name="Devos D.P."/>
            <person name="Kaster A.-K."/>
            <person name="Ovreas L."/>
            <person name="Rohde M."/>
            <person name="Galperin M.Y."/>
            <person name="Jogler C."/>
        </authorList>
    </citation>
    <scope>NUCLEOTIDE SEQUENCE [LARGE SCALE GENOMIC DNA]</scope>
    <source>
        <strain evidence="2 3">ElP</strain>
    </source>
</reference>
<proteinExistence type="predicted"/>
<feature type="region of interest" description="Disordered" evidence="1">
    <location>
        <begin position="37"/>
        <end position="68"/>
    </location>
</feature>
<dbReference type="OrthoDB" id="9886022at2"/>
<feature type="compositionally biased region" description="Low complexity" evidence="1">
    <location>
        <begin position="37"/>
        <end position="48"/>
    </location>
</feature>
<dbReference type="RefSeq" id="WP_145276639.1">
    <property type="nucleotide sequence ID" value="NZ_CP036426.1"/>
</dbReference>
<feature type="compositionally biased region" description="Basic and acidic residues" evidence="1">
    <location>
        <begin position="183"/>
        <end position="198"/>
    </location>
</feature>
<dbReference type="Proteomes" id="UP000317835">
    <property type="component" value="Chromosome"/>
</dbReference>
<evidence type="ECO:0000313" key="3">
    <source>
        <dbReference type="Proteomes" id="UP000317835"/>
    </source>
</evidence>
<evidence type="ECO:0000313" key="2">
    <source>
        <dbReference type="EMBL" id="QDV38274.1"/>
    </source>
</evidence>
<dbReference type="AlphaFoldDB" id="A0A518HBN6"/>
<accession>A0A518HBN6</accession>
<sequence length="209" mass="22182">MTLYRILLNPDQGEGGEPAGDEMVSISASELEALRLASGGAARPSDAAAEAEDRLREAERRHDEELSRLAKKAERWEGAFKAALKEKELAAALAGRPLVPGAAAQLIKLWREELSVVDEADGPRVAARDGRPVAEAVASWLSGPEYAHFSRAGSRGGTAPPGDSRSSATGPQPSPPRTLGEAVLDRWREAAQAARRDPAAPIGLGRRRP</sequence>
<evidence type="ECO:0000256" key="1">
    <source>
        <dbReference type="SAM" id="MobiDB-lite"/>
    </source>
</evidence>
<protein>
    <submittedName>
        <fullName evidence="2">Uncharacterized protein</fullName>
    </submittedName>
</protein>
<dbReference type="KEGG" id="tpla:ElP_62250"/>
<gene>
    <name evidence="2" type="ORF">ElP_62250</name>
</gene>
<feature type="region of interest" description="Disordered" evidence="1">
    <location>
        <begin position="148"/>
        <end position="209"/>
    </location>
</feature>